<accession>A0AAE1MLS8</accession>
<dbReference type="AlphaFoldDB" id="A0AAE1MLS8"/>
<organism evidence="6 7">
    <name type="scientific">Acacia crassicarpa</name>
    <name type="common">northern wattle</name>
    <dbReference type="NCBI Taxonomy" id="499986"/>
    <lineage>
        <taxon>Eukaryota</taxon>
        <taxon>Viridiplantae</taxon>
        <taxon>Streptophyta</taxon>
        <taxon>Embryophyta</taxon>
        <taxon>Tracheophyta</taxon>
        <taxon>Spermatophyta</taxon>
        <taxon>Magnoliopsida</taxon>
        <taxon>eudicotyledons</taxon>
        <taxon>Gunneridae</taxon>
        <taxon>Pentapetalae</taxon>
        <taxon>rosids</taxon>
        <taxon>fabids</taxon>
        <taxon>Fabales</taxon>
        <taxon>Fabaceae</taxon>
        <taxon>Caesalpinioideae</taxon>
        <taxon>mimosoid clade</taxon>
        <taxon>Acacieae</taxon>
        <taxon>Acacia</taxon>
    </lineage>
</organism>
<keyword evidence="7" id="KW-1185">Reference proteome</keyword>
<dbReference type="PANTHER" id="PTHR14110">
    <property type="entry name" value="MITOCHONDRIAL IMPORT INNER MEMBRANE TRANSLOCASE SUBUNIT TIM22"/>
    <property type="match status" value="1"/>
</dbReference>
<dbReference type="GO" id="GO:0045039">
    <property type="term" value="P:protein insertion into mitochondrial inner membrane"/>
    <property type="evidence" value="ECO:0007669"/>
    <property type="project" value="InterPro"/>
</dbReference>
<protein>
    <submittedName>
        <fullName evidence="6">Uncharacterized protein</fullName>
    </submittedName>
</protein>
<dbReference type="Proteomes" id="UP001293593">
    <property type="component" value="Unassembled WGS sequence"/>
</dbReference>
<keyword evidence="4" id="KW-0472">Membrane</keyword>
<keyword evidence="2" id="KW-0812">Transmembrane</keyword>
<evidence type="ECO:0000256" key="5">
    <source>
        <dbReference type="SAM" id="MobiDB-lite"/>
    </source>
</evidence>
<dbReference type="GO" id="GO:0042721">
    <property type="term" value="C:TIM22 mitochondrial import inner membrane insertion complex"/>
    <property type="evidence" value="ECO:0007669"/>
    <property type="project" value="InterPro"/>
</dbReference>
<feature type="region of interest" description="Disordered" evidence="5">
    <location>
        <begin position="1"/>
        <end position="25"/>
    </location>
</feature>
<evidence type="ECO:0000256" key="3">
    <source>
        <dbReference type="ARBA" id="ARBA00022989"/>
    </source>
</evidence>
<dbReference type="PANTHER" id="PTHR14110:SF10">
    <property type="entry name" value="OS04G0376100 PROTEIN"/>
    <property type="match status" value="1"/>
</dbReference>
<evidence type="ECO:0000256" key="2">
    <source>
        <dbReference type="ARBA" id="ARBA00022692"/>
    </source>
</evidence>
<evidence type="ECO:0000256" key="1">
    <source>
        <dbReference type="ARBA" id="ARBA00004141"/>
    </source>
</evidence>
<name>A0AAE1MLS8_9FABA</name>
<reference evidence="6" key="1">
    <citation type="submission" date="2023-10" db="EMBL/GenBank/DDBJ databases">
        <title>Chromosome-level genome of the transformable northern wattle, Acacia crassicarpa.</title>
        <authorList>
            <person name="Massaro I."/>
            <person name="Sinha N.R."/>
            <person name="Poethig S."/>
            <person name="Leichty A.R."/>
        </authorList>
    </citation>
    <scope>NUCLEOTIDE SEQUENCE</scope>
    <source>
        <strain evidence="6">Acra3RX</strain>
        <tissue evidence="6">Leaf</tissue>
    </source>
</reference>
<dbReference type="InterPro" id="IPR039175">
    <property type="entry name" value="TIM22"/>
</dbReference>
<keyword evidence="3" id="KW-1133">Transmembrane helix</keyword>
<feature type="compositionally biased region" description="Low complexity" evidence="5">
    <location>
        <begin position="14"/>
        <end position="24"/>
    </location>
</feature>
<evidence type="ECO:0000313" key="6">
    <source>
        <dbReference type="EMBL" id="KAK4270189.1"/>
    </source>
</evidence>
<evidence type="ECO:0000313" key="7">
    <source>
        <dbReference type="Proteomes" id="UP001293593"/>
    </source>
</evidence>
<proteinExistence type="predicted"/>
<comment type="subcellular location">
    <subcellularLocation>
        <location evidence="1">Membrane</location>
        <topology evidence="1">Multi-pass membrane protein</topology>
    </subcellularLocation>
</comment>
<dbReference type="GO" id="GO:0030943">
    <property type="term" value="F:mitochondrion targeting sequence binding"/>
    <property type="evidence" value="ECO:0007669"/>
    <property type="project" value="TreeGrafter"/>
</dbReference>
<dbReference type="GO" id="GO:0008320">
    <property type="term" value="F:protein transmembrane transporter activity"/>
    <property type="evidence" value="ECO:0007669"/>
    <property type="project" value="TreeGrafter"/>
</dbReference>
<gene>
    <name evidence="6" type="ORF">QN277_023259</name>
</gene>
<comment type="caution">
    <text evidence="6">The sequence shown here is derived from an EMBL/GenBank/DDBJ whole genome shotgun (WGS) entry which is preliminary data.</text>
</comment>
<evidence type="ECO:0000256" key="4">
    <source>
        <dbReference type="ARBA" id="ARBA00023136"/>
    </source>
</evidence>
<sequence>MFGEDRGAPVGQDASASPSSVSSSYDWKKPVFIPALVAGIVGGGTGLVSKHRKTLGLSNVSASYAANFAIVTGCYCGAREFVAATRKTGPDDLLNSAIAGFGTGAILGRLQGGQVGAAKYSAIFAVAGTAADFAFWKLKSVLGNYNKSVNEDEKNSLKISSSNWLRLPEWFPIQVLDEEALAAKQAREEKFLTQQARIRNLRKEES</sequence>
<dbReference type="EMBL" id="JAWXYG010000006">
    <property type="protein sequence ID" value="KAK4270189.1"/>
    <property type="molecule type" value="Genomic_DNA"/>
</dbReference>